<gene>
    <name evidence="1" type="ORF">SP069_00310</name>
</gene>
<organism evidence="1 2">
    <name type="scientific">Salmonella phage SP069</name>
    <dbReference type="NCBI Taxonomy" id="1173760"/>
    <lineage>
        <taxon>Viruses</taxon>
        <taxon>Duplodnaviria</taxon>
        <taxon>Heunggongvirae</taxon>
        <taxon>Uroviricota</taxon>
        <taxon>Caudoviricetes</taxon>
        <taxon>Nonanavirus</taxon>
        <taxon>Nonanavirus SP069</taxon>
    </lineage>
</organism>
<evidence type="ECO:0000313" key="2">
    <source>
        <dbReference type="Proteomes" id="UP000232857"/>
    </source>
</evidence>
<dbReference type="Pfam" id="PF10765">
    <property type="entry name" value="Phage_P22_NinX"/>
    <property type="match status" value="1"/>
</dbReference>
<sequence>MTDYSKLSDVSINTLVSRKLYGEISHEHRLELVNRVVDYCNNPTDAWPVITGNEICLLNVYDEEDNFKSTTWTATTNVDLTWLGIEGRGYEHTHKNPLRAAMIVFLQMLENNHD</sequence>
<protein>
    <recommendedName>
        <fullName evidence="3">NinX</fullName>
    </recommendedName>
</protein>
<evidence type="ECO:0008006" key="3">
    <source>
        <dbReference type="Google" id="ProtNLM"/>
    </source>
</evidence>
<reference evidence="1 2" key="1">
    <citation type="journal article" date="2013" name="BMC Genomics">
        <title>Genomic characterization provides new insight into Salmonella phage diversity.</title>
        <authorList>
            <person name="Moreno Switt A.I."/>
            <person name="Orsi R.H."/>
            <person name="den Bakker H.C."/>
            <person name="Vongkamjan K."/>
            <person name="Altier C."/>
            <person name="Wiedmann M."/>
        </authorList>
    </citation>
    <scope>NUCLEOTIDE SEQUENCE [LARGE SCALE GENOMIC DNA]</scope>
</reference>
<dbReference type="Proteomes" id="UP000232857">
    <property type="component" value="Genome"/>
</dbReference>
<dbReference type="EMBL" id="KC139649">
    <property type="protein sequence ID" value="AGF89561.1"/>
    <property type="molecule type" value="Genomic_DNA"/>
</dbReference>
<evidence type="ECO:0000313" key="1">
    <source>
        <dbReference type="EMBL" id="AGF89561.1"/>
    </source>
</evidence>
<dbReference type="InterPro" id="IPR019701">
    <property type="entry name" value="Phage_P22_NinX"/>
</dbReference>
<dbReference type="OrthoDB" id="13834at10239"/>
<accession>S4TRN1</accession>
<keyword evidence="2" id="KW-1185">Reference proteome</keyword>
<proteinExistence type="predicted"/>
<name>S4TRN1_9CAUD</name>